<feature type="transmembrane region" description="Helical" evidence="7">
    <location>
        <begin position="154"/>
        <end position="173"/>
    </location>
</feature>
<keyword evidence="7" id="KW-0961">Cell wall biogenesis/degradation</keyword>
<dbReference type="Pfam" id="PF00953">
    <property type="entry name" value="Glycos_transf_4"/>
    <property type="match status" value="1"/>
</dbReference>
<sequence>MFNHMFWISPAVTFGLGVLLAPLVIPLLRRLKFGQSIRAEGPEAHQKKAGTPTMGGVIFLTAVVLASVPLAGRAEAGSPDLFFLLFATLSYGIVGFMDDYIKVVMRRNLGLTARQKLLGQVFIGMVLFWVLWQVRVVRGTYEAISTIGIPGTDLYISLNWLYFPLLVIMMIAASNAVNLTDGLDGLVAGTAAIAYGAYTVIGIMQENTSVIIFSASVTGALLAFLLFNANPAKVFMGDTGSLALGGGLAALAVITKTELLLLIIGGVFVMETLSVMIQVTSFKLRGKRVFLMSPVHHHFELKGWSEWRVVTTFWGLGFLFAVLGVYLEIFI</sequence>
<comment type="subcellular location">
    <subcellularLocation>
        <location evidence="7">Cell membrane</location>
        <topology evidence="7">Multi-pass membrane protein</topology>
    </subcellularLocation>
    <subcellularLocation>
        <location evidence="1">Membrane</location>
        <topology evidence="1">Multi-pass membrane protein</topology>
    </subcellularLocation>
</comment>
<feature type="transmembrane region" description="Helical" evidence="7">
    <location>
        <begin position="49"/>
        <end position="69"/>
    </location>
</feature>
<dbReference type="PROSITE" id="PS01348">
    <property type="entry name" value="MRAY_2"/>
    <property type="match status" value="1"/>
</dbReference>
<dbReference type="PROSITE" id="PS01347">
    <property type="entry name" value="MRAY_1"/>
    <property type="match status" value="1"/>
</dbReference>
<keyword evidence="7 9" id="KW-0460">Magnesium</keyword>
<evidence type="ECO:0000313" key="11">
    <source>
        <dbReference type="Proteomes" id="UP000186795"/>
    </source>
</evidence>
<comment type="function">
    <text evidence="7">Catalyzes the initial step of the lipid cycle reactions in the biosynthesis of the cell wall peptidoglycan: transfers peptidoglycan precursor phospho-MurNAc-pentapeptide from UDP-MurNAc-pentapeptide onto the lipid carrier undecaprenyl phosphate, yielding undecaprenyl-pyrophosphoryl-MurNAc-pentapeptide, known as lipid I.</text>
</comment>
<dbReference type="Proteomes" id="UP000186795">
    <property type="component" value="Unassembled WGS sequence"/>
</dbReference>
<keyword evidence="7" id="KW-0131">Cell cycle</keyword>
<keyword evidence="3 7" id="KW-0808">Transferase</keyword>
<dbReference type="Pfam" id="PF10555">
    <property type="entry name" value="MraY_sig1"/>
    <property type="match status" value="1"/>
</dbReference>
<feature type="transmembrane region" description="Helical" evidence="7">
    <location>
        <begin position="117"/>
        <end position="134"/>
    </location>
</feature>
<keyword evidence="7" id="KW-0573">Peptidoglycan synthesis</keyword>
<dbReference type="GO" id="GO:0051992">
    <property type="term" value="F:UDP-N-acetylmuramoyl-L-alanyl-D-glutamyl-meso-2,6-diaminopimelyl-D-alanyl-D-alanine:undecaprenyl-phosphate transferase activity"/>
    <property type="evidence" value="ECO:0007669"/>
    <property type="project" value="RHEA"/>
</dbReference>
<evidence type="ECO:0000313" key="10">
    <source>
        <dbReference type="EMBL" id="SIS95191.1"/>
    </source>
</evidence>
<evidence type="ECO:0000256" key="7">
    <source>
        <dbReference type="HAMAP-Rule" id="MF_00038"/>
    </source>
</evidence>
<dbReference type="GO" id="GO:0051301">
    <property type="term" value="P:cell division"/>
    <property type="evidence" value="ECO:0007669"/>
    <property type="project" value="UniProtKB-KW"/>
</dbReference>
<dbReference type="UniPathway" id="UPA00219"/>
<dbReference type="EC" id="2.7.8.13" evidence="7 8"/>
<reference evidence="11" key="1">
    <citation type="submission" date="2017-01" db="EMBL/GenBank/DDBJ databases">
        <authorList>
            <person name="Varghese N."/>
            <person name="Submissions S."/>
        </authorList>
    </citation>
    <scope>NUCLEOTIDE SEQUENCE [LARGE SCALE GENOMIC DNA]</scope>
    <source>
        <strain evidence="11">DSM 45196</strain>
    </source>
</reference>
<protein>
    <recommendedName>
        <fullName evidence="7 8">Phospho-N-acetylmuramoyl-pentapeptide-transferase</fullName>
        <ecNumber evidence="7 8">2.7.8.13</ecNumber>
    </recommendedName>
    <alternativeName>
        <fullName evidence="7">UDP-MurNAc-pentapeptide phosphotransferase</fullName>
    </alternativeName>
</protein>
<dbReference type="PANTHER" id="PTHR22926:SF5">
    <property type="entry name" value="PHOSPHO-N-ACETYLMURAMOYL-PENTAPEPTIDE-TRANSFERASE HOMOLOG"/>
    <property type="match status" value="1"/>
</dbReference>
<dbReference type="NCBIfam" id="TIGR00445">
    <property type="entry name" value="mraY"/>
    <property type="match status" value="1"/>
</dbReference>
<comment type="catalytic activity">
    <reaction evidence="7">
        <text>UDP-N-acetyl-alpha-D-muramoyl-L-alanyl-gamma-D-glutamyl-meso-2,6-diaminopimeloyl-D-alanyl-D-alanine + di-trans,octa-cis-undecaprenyl phosphate = di-trans,octa-cis-undecaprenyl diphospho-N-acetyl-alpha-D-muramoyl-L-alanyl-D-glutamyl-meso-2,6-diaminopimeloyl-D-alanyl-D-alanine + UMP</text>
        <dbReference type="Rhea" id="RHEA:28386"/>
        <dbReference type="ChEBI" id="CHEBI:57865"/>
        <dbReference type="ChEBI" id="CHEBI:60392"/>
        <dbReference type="ChEBI" id="CHEBI:61386"/>
        <dbReference type="ChEBI" id="CHEBI:61387"/>
        <dbReference type="EC" id="2.7.8.13"/>
    </reaction>
</comment>
<comment type="pathway">
    <text evidence="7">Cell wall biogenesis; peptidoglycan biosynthesis.</text>
</comment>
<keyword evidence="7 9" id="KW-0479">Metal-binding</keyword>
<evidence type="ECO:0000256" key="8">
    <source>
        <dbReference type="NCBIfam" id="TIGR00445"/>
    </source>
</evidence>
<dbReference type="GO" id="GO:0046872">
    <property type="term" value="F:metal ion binding"/>
    <property type="evidence" value="ECO:0007669"/>
    <property type="project" value="UniProtKB-KW"/>
</dbReference>
<evidence type="ECO:0000256" key="5">
    <source>
        <dbReference type="ARBA" id="ARBA00022989"/>
    </source>
</evidence>
<dbReference type="GO" id="GO:0005886">
    <property type="term" value="C:plasma membrane"/>
    <property type="evidence" value="ECO:0007669"/>
    <property type="project" value="UniProtKB-SubCell"/>
</dbReference>
<dbReference type="GO" id="GO:0009252">
    <property type="term" value="P:peptidoglycan biosynthetic process"/>
    <property type="evidence" value="ECO:0007669"/>
    <property type="project" value="UniProtKB-UniRule"/>
</dbReference>
<dbReference type="GO" id="GO:0071555">
    <property type="term" value="P:cell wall organization"/>
    <property type="evidence" value="ECO:0007669"/>
    <property type="project" value="UniProtKB-KW"/>
</dbReference>
<feature type="transmembrane region" description="Helical" evidence="7">
    <location>
        <begin position="81"/>
        <end position="97"/>
    </location>
</feature>
<feature type="transmembrane region" description="Helical" evidence="7">
    <location>
        <begin position="307"/>
        <end position="327"/>
    </location>
</feature>
<keyword evidence="7" id="KW-1003">Cell membrane</keyword>
<dbReference type="GO" id="GO:0008360">
    <property type="term" value="P:regulation of cell shape"/>
    <property type="evidence" value="ECO:0007669"/>
    <property type="project" value="UniProtKB-KW"/>
</dbReference>
<feature type="transmembrane region" description="Helical" evidence="7">
    <location>
        <begin position="185"/>
        <end position="204"/>
    </location>
</feature>
<dbReference type="CDD" id="cd06852">
    <property type="entry name" value="GT_MraY"/>
    <property type="match status" value="1"/>
</dbReference>
<feature type="transmembrane region" description="Helical" evidence="7">
    <location>
        <begin position="6"/>
        <end position="28"/>
    </location>
</feature>
<name>A0A1N7NAF5_9BACL</name>
<comment type="similarity">
    <text evidence="2 7">Belongs to the glycosyltransferase 4 family. MraY subfamily.</text>
</comment>
<dbReference type="EMBL" id="FTOD01000008">
    <property type="protein sequence ID" value="SIS95191.1"/>
    <property type="molecule type" value="Genomic_DNA"/>
</dbReference>
<feature type="binding site" evidence="9">
    <location>
        <position position="178"/>
    </location>
    <ligand>
        <name>Mg(2+)</name>
        <dbReference type="ChEBI" id="CHEBI:18420"/>
    </ligand>
</feature>
<evidence type="ECO:0000256" key="4">
    <source>
        <dbReference type="ARBA" id="ARBA00022692"/>
    </source>
</evidence>
<dbReference type="HAMAP" id="MF_00038">
    <property type="entry name" value="MraY"/>
    <property type="match status" value="1"/>
</dbReference>
<feature type="transmembrane region" description="Helical" evidence="7">
    <location>
        <begin position="210"/>
        <end position="227"/>
    </location>
</feature>
<keyword evidence="11" id="KW-1185">Reference proteome</keyword>
<feature type="transmembrane region" description="Helical" evidence="7">
    <location>
        <begin position="260"/>
        <end position="282"/>
    </location>
</feature>
<dbReference type="InterPro" id="IPR000715">
    <property type="entry name" value="Glycosyl_transferase_4"/>
</dbReference>
<keyword evidence="6 7" id="KW-0472">Membrane</keyword>
<dbReference type="AlphaFoldDB" id="A0A1N7NAF5"/>
<accession>A0A1N7NAF5</accession>
<keyword evidence="7" id="KW-0132">Cell division</keyword>
<keyword evidence="7" id="KW-0133">Cell shape</keyword>
<keyword evidence="5 7" id="KW-1133">Transmembrane helix</keyword>
<dbReference type="GO" id="GO:0008963">
    <property type="term" value="F:phospho-N-acetylmuramoyl-pentapeptide-transferase activity"/>
    <property type="evidence" value="ECO:0007669"/>
    <property type="project" value="UniProtKB-UniRule"/>
</dbReference>
<dbReference type="PANTHER" id="PTHR22926">
    <property type="entry name" value="PHOSPHO-N-ACETYLMURAMOYL-PENTAPEPTIDE-TRANSFERASE"/>
    <property type="match status" value="1"/>
</dbReference>
<organism evidence="10 11">
    <name type="scientific">Kroppenstedtia eburnea</name>
    <dbReference type="NCBI Taxonomy" id="714067"/>
    <lineage>
        <taxon>Bacteria</taxon>
        <taxon>Bacillati</taxon>
        <taxon>Bacillota</taxon>
        <taxon>Bacilli</taxon>
        <taxon>Bacillales</taxon>
        <taxon>Thermoactinomycetaceae</taxon>
        <taxon>Kroppenstedtia</taxon>
    </lineage>
</organism>
<evidence type="ECO:0000256" key="1">
    <source>
        <dbReference type="ARBA" id="ARBA00004141"/>
    </source>
</evidence>
<feature type="binding site" evidence="9">
    <location>
        <position position="238"/>
    </location>
    <ligand>
        <name>Mg(2+)</name>
        <dbReference type="ChEBI" id="CHEBI:18420"/>
    </ligand>
</feature>
<comment type="cofactor">
    <cofactor evidence="7 9">
        <name>Mg(2+)</name>
        <dbReference type="ChEBI" id="CHEBI:18420"/>
    </cofactor>
</comment>
<dbReference type="InterPro" id="IPR003524">
    <property type="entry name" value="PNAcMuramoyl-5peptid_Trfase"/>
</dbReference>
<dbReference type="InterPro" id="IPR018480">
    <property type="entry name" value="PNAcMuramoyl-5peptid_Trfase_CS"/>
</dbReference>
<proteinExistence type="inferred from homology"/>
<evidence type="ECO:0000256" key="3">
    <source>
        <dbReference type="ARBA" id="ARBA00022679"/>
    </source>
</evidence>
<evidence type="ECO:0000256" key="9">
    <source>
        <dbReference type="PIRSR" id="PIRSR600715-1"/>
    </source>
</evidence>
<keyword evidence="4 7" id="KW-0812">Transmembrane</keyword>
<evidence type="ECO:0000256" key="6">
    <source>
        <dbReference type="ARBA" id="ARBA00023136"/>
    </source>
</evidence>
<evidence type="ECO:0000256" key="2">
    <source>
        <dbReference type="ARBA" id="ARBA00005583"/>
    </source>
</evidence>
<gene>
    <name evidence="7" type="primary">mraY</name>
    <name evidence="10" type="ORF">SAMN05421790_10875</name>
</gene>